<feature type="transmembrane region" description="Helical" evidence="8">
    <location>
        <begin position="213"/>
        <end position="232"/>
    </location>
</feature>
<keyword evidence="5 8" id="KW-1133">Transmembrane helix</keyword>
<evidence type="ECO:0000256" key="5">
    <source>
        <dbReference type="ARBA" id="ARBA00022989"/>
    </source>
</evidence>
<evidence type="ECO:0000256" key="4">
    <source>
        <dbReference type="ARBA" id="ARBA00022692"/>
    </source>
</evidence>
<accession>A0ABT7DKE9</accession>
<feature type="transmembrane region" description="Helical" evidence="8">
    <location>
        <begin position="363"/>
        <end position="392"/>
    </location>
</feature>
<dbReference type="EMBL" id="JASJEU010000007">
    <property type="protein sequence ID" value="MDJ1650004.1"/>
    <property type="molecule type" value="Genomic_DNA"/>
</dbReference>
<dbReference type="InterPro" id="IPR002528">
    <property type="entry name" value="MATE_fam"/>
</dbReference>
<feature type="transmembrane region" description="Helical" evidence="8">
    <location>
        <begin position="111"/>
        <end position="133"/>
    </location>
</feature>
<feature type="transmembrane region" description="Helical" evidence="8">
    <location>
        <begin position="186"/>
        <end position="207"/>
    </location>
</feature>
<feature type="transmembrane region" description="Helical" evidence="8">
    <location>
        <begin position="295"/>
        <end position="317"/>
    </location>
</feature>
<gene>
    <name evidence="9" type="ORF">QNJ86_04260</name>
</gene>
<evidence type="ECO:0000256" key="2">
    <source>
        <dbReference type="ARBA" id="ARBA00022448"/>
    </source>
</evidence>
<proteinExistence type="predicted"/>
<dbReference type="InterPro" id="IPR048279">
    <property type="entry name" value="MdtK-like"/>
</dbReference>
<keyword evidence="4 8" id="KW-0812">Transmembrane</keyword>
<evidence type="ECO:0000256" key="8">
    <source>
        <dbReference type="SAM" id="Phobius"/>
    </source>
</evidence>
<feature type="transmembrane region" description="Helical" evidence="8">
    <location>
        <begin position="72"/>
        <end position="99"/>
    </location>
</feature>
<keyword evidence="2" id="KW-0813">Transport</keyword>
<keyword evidence="10" id="KW-1185">Reference proteome</keyword>
<evidence type="ECO:0000313" key="9">
    <source>
        <dbReference type="EMBL" id="MDJ1650004.1"/>
    </source>
</evidence>
<evidence type="ECO:0000256" key="3">
    <source>
        <dbReference type="ARBA" id="ARBA00022475"/>
    </source>
</evidence>
<organism evidence="9 10">
    <name type="scientific">Gordonibacter faecis</name>
    <dbReference type="NCBI Taxonomy" id="3047475"/>
    <lineage>
        <taxon>Bacteria</taxon>
        <taxon>Bacillati</taxon>
        <taxon>Actinomycetota</taxon>
        <taxon>Coriobacteriia</taxon>
        <taxon>Eggerthellales</taxon>
        <taxon>Eggerthellaceae</taxon>
        <taxon>Gordonibacter</taxon>
    </lineage>
</organism>
<dbReference type="PANTHER" id="PTHR43823:SF3">
    <property type="entry name" value="MULTIDRUG EXPORT PROTEIN MEPA"/>
    <property type="match status" value="1"/>
</dbReference>
<evidence type="ECO:0000256" key="6">
    <source>
        <dbReference type="ARBA" id="ARBA00023136"/>
    </source>
</evidence>
<keyword evidence="6 8" id="KW-0472">Membrane</keyword>
<reference evidence="9 10" key="1">
    <citation type="submission" date="2023-05" db="EMBL/GenBank/DDBJ databases">
        <title>Gordonibacter KGMB12511T sp. nov., isolated from faeces of healthy Korean.</title>
        <authorList>
            <person name="Kim H.S."/>
            <person name="Kim J.-S."/>
            <person name="Suh M.K."/>
            <person name="Eom M.K."/>
            <person name="Do H.E."/>
            <person name="Lee J.-S."/>
        </authorList>
    </citation>
    <scope>NUCLEOTIDE SEQUENCE [LARGE SCALE GENOMIC DNA]</scope>
    <source>
        <strain evidence="9 10">KGMB12511</strain>
    </source>
</reference>
<comment type="caution">
    <text evidence="9">The sequence shown here is derived from an EMBL/GenBank/DDBJ whole genome shotgun (WGS) entry which is preliminary data.</text>
</comment>
<feature type="transmembrane region" description="Helical" evidence="8">
    <location>
        <begin position="32"/>
        <end position="52"/>
    </location>
</feature>
<dbReference type="PANTHER" id="PTHR43823">
    <property type="entry name" value="SPORULATION PROTEIN YKVU"/>
    <property type="match status" value="1"/>
</dbReference>
<dbReference type="PIRSF" id="PIRSF006603">
    <property type="entry name" value="DinF"/>
    <property type="match status" value="1"/>
</dbReference>
<dbReference type="InterPro" id="IPR051327">
    <property type="entry name" value="MATE_MepA_subfamily"/>
</dbReference>
<feature type="region of interest" description="Disordered" evidence="7">
    <location>
        <begin position="1"/>
        <end position="24"/>
    </location>
</feature>
<feature type="transmembrane region" description="Helical" evidence="8">
    <location>
        <begin position="412"/>
        <end position="434"/>
    </location>
</feature>
<keyword evidence="3" id="KW-1003">Cell membrane</keyword>
<dbReference type="Proteomes" id="UP001232750">
    <property type="component" value="Unassembled WGS sequence"/>
</dbReference>
<evidence type="ECO:0000256" key="1">
    <source>
        <dbReference type="ARBA" id="ARBA00004651"/>
    </source>
</evidence>
<feature type="compositionally biased region" description="Basic and acidic residues" evidence="7">
    <location>
        <begin position="1"/>
        <end position="14"/>
    </location>
</feature>
<protein>
    <submittedName>
        <fullName evidence="9">MATE family efflux transporter</fullName>
    </submittedName>
</protein>
<dbReference type="Pfam" id="PF01554">
    <property type="entry name" value="MatE"/>
    <property type="match status" value="2"/>
</dbReference>
<feature type="transmembrane region" description="Helical" evidence="8">
    <location>
        <begin position="153"/>
        <end position="174"/>
    </location>
</feature>
<feature type="transmembrane region" description="Helical" evidence="8">
    <location>
        <begin position="338"/>
        <end position="357"/>
    </location>
</feature>
<evidence type="ECO:0000313" key="10">
    <source>
        <dbReference type="Proteomes" id="UP001232750"/>
    </source>
</evidence>
<name>A0ABT7DKE9_9ACTN</name>
<feature type="transmembrane region" description="Helical" evidence="8">
    <location>
        <begin position="270"/>
        <end position="289"/>
    </location>
</feature>
<dbReference type="RefSeq" id="WP_283831349.1">
    <property type="nucleotide sequence ID" value="NZ_JASJEU010000007.1"/>
</dbReference>
<sequence>MGVSGDQRKEEEPRVAGPKPDASMGTEQVGRLLARFALPVAAGLLITRFYILVDGMFVGQALGMAGVAATTIAMPFVTLLNALVMLIGDGGTAVVALRLGAGSREGAAHVLGNALVMLVGMSVLLGATVLWWAEPVLGLVGASGEVLAQAKTYLILTVLGTFALGFSLGIDTFLRAVGFPSRTLAVQIAGAVANIALDYAFVIVLGWGIVGAAAATVLGQVVCLVMTIAFLFKRDMPFRLRWRDLRPDAQLMGRIALLGMPSFIVRSSDAALNLLLNGLVVAYGAATILGGDDALAVSGAISRVSQFALVPAIGVAVGVRPLIGYNHGGGDAARVRAVVRRALAVGAGCLTVFWLVIELNPLLLMGLFGFTGVTAEFACWALRVTLFAMPVLMVRIMGTNYFQAIGCASKAILLTFCQQIVFLLPFVVAAPLVLPALTGVTPLAAVFWAQLASDILSTALTAILFFREPELRRSRKPLPK</sequence>
<comment type="subcellular location">
    <subcellularLocation>
        <location evidence="1">Cell membrane</location>
        <topology evidence="1">Multi-pass membrane protein</topology>
    </subcellularLocation>
</comment>
<feature type="transmembrane region" description="Helical" evidence="8">
    <location>
        <begin position="446"/>
        <end position="466"/>
    </location>
</feature>
<evidence type="ECO:0000256" key="7">
    <source>
        <dbReference type="SAM" id="MobiDB-lite"/>
    </source>
</evidence>